<keyword evidence="3" id="KW-1185">Reference proteome</keyword>
<reference evidence="2 3" key="1">
    <citation type="submission" date="2018-07" db="EMBL/GenBank/DDBJ databases">
        <title>Desertimonas flava gen. nov. sp. nov.</title>
        <authorList>
            <person name="Liu S."/>
        </authorList>
    </citation>
    <scope>NUCLEOTIDE SEQUENCE [LARGE SCALE GENOMIC DNA]</scope>
    <source>
        <strain evidence="2 3">16Sb5-5</strain>
    </source>
</reference>
<comment type="caution">
    <text evidence="2">The sequence shown here is derived from an EMBL/GenBank/DDBJ whole genome shotgun (WGS) entry which is preliminary data.</text>
</comment>
<dbReference type="Proteomes" id="UP000252770">
    <property type="component" value="Unassembled WGS sequence"/>
</dbReference>
<dbReference type="Pfam" id="PF12680">
    <property type="entry name" value="SnoaL_2"/>
    <property type="match status" value="1"/>
</dbReference>
<organism evidence="2 3">
    <name type="scientific">Desertihabitans brevis</name>
    <dbReference type="NCBI Taxonomy" id="2268447"/>
    <lineage>
        <taxon>Bacteria</taxon>
        <taxon>Bacillati</taxon>
        <taxon>Actinomycetota</taxon>
        <taxon>Actinomycetes</taxon>
        <taxon>Propionibacteriales</taxon>
        <taxon>Propionibacteriaceae</taxon>
        <taxon>Desertihabitans</taxon>
    </lineage>
</organism>
<dbReference type="InterPro" id="IPR032710">
    <property type="entry name" value="NTF2-like_dom_sf"/>
</dbReference>
<gene>
    <name evidence="2" type="ORF">DT076_18830</name>
</gene>
<dbReference type="AlphaFoldDB" id="A0A367YPV4"/>
<accession>A0A367YPV4</accession>
<sequence length="117" mass="12773">MTTASTTGADQLPAVVRRYLDAHDGGDGAGALSAFTEQAVVVDEQRTHRGSEEIRAWLEETSAAFSYTAELVAVERTDDRHWTVVQHLTGDFPGGEVDLRYRFTLEADRIAALPIAP</sequence>
<dbReference type="InterPro" id="IPR037401">
    <property type="entry name" value="SnoaL-like"/>
</dbReference>
<name>A0A367YPV4_9ACTN</name>
<dbReference type="Gene3D" id="3.10.450.50">
    <property type="match status" value="1"/>
</dbReference>
<protein>
    <submittedName>
        <fullName evidence="2">Nuclear transport factor 2 family protein</fullName>
    </submittedName>
</protein>
<proteinExistence type="predicted"/>
<feature type="domain" description="SnoaL-like" evidence="1">
    <location>
        <begin position="16"/>
        <end position="110"/>
    </location>
</feature>
<evidence type="ECO:0000313" key="3">
    <source>
        <dbReference type="Proteomes" id="UP000252770"/>
    </source>
</evidence>
<dbReference type="SUPFAM" id="SSF54427">
    <property type="entry name" value="NTF2-like"/>
    <property type="match status" value="1"/>
</dbReference>
<evidence type="ECO:0000313" key="2">
    <source>
        <dbReference type="EMBL" id="RCK67915.1"/>
    </source>
</evidence>
<dbReference type="RefSeq" id="WP_114128242.1">
    <property type="nucleotide sequence ID" value="NZ_QOUI01000017.1"/>
</dbReference>
<dbReference type="EMBL" id="QOUI01000017">
    <property type="protein sequence ID" value="RCK67915.1"/>
    <property type="molecule type" value="Genomic_DNA"/>
</dbReference>
<evidence type="ECO:0000259" key="1">
    <source>
        <dbReference type="Pfam" id="PF12680"/>
    </source>
</evidence>